<reference evidence="1" key="1">
    <citation type="submission" date="2020-04" db="EMBL/GenBank/DDBJ databases">
        <authorList>
            <person name="Chiriac C."/>
            <person name="Salcher M."/>
            <person name="Ghai R."/>
            <person name="Kavagutti S V."/>
        </authorList>
    </citation>
    <scope>NUCLEOTIDE SEQUENCE</scope>
</reference>
<accession>A0A6J5LML6</accession>
<proteinExistence type="predicted"/>
<name>A0A6J5LML6_9CAUD</name>
<dbReference type="EMBL" id="LR796271">
    <property type="protein sequence ID" value="CAB4132989.1"/>
    <property type="molecule type" value="Genomic_DNA"/>
</dbReference>
<gene>
    <name evidence="1" type="ORF">UFOVP140_15</name>
</gene>
<protein>
    <submittedName>
        <fullName evidence="1">Uncharacterized protein</fullName>
    </submittedName>
</protein>
<sequence>MALIVITIKDQDDGSVAVQMTDEPQVVVDQEQFSPAQNIAAAALNAIHNELQEPRIINPSDRKLKLVGADEMPL</sequence>
<organism evidence="1">
    <name type="scientific">uncultured Caudovirales phage</name>
    <dbReference type="NCBI Taxonomy" id="2100421"/>
    <lineage>
        <taxon>Viruses</taxon>
        <taxon>Duplodnaviria</taxon>
        <taxon>Heunggongvirae</taxon>
        <taxon>Uroviricota</taxon>
        <taxon>Caudoviricetes</taxon>
        <taxon>Peduoviridae</taxon>
        <taxon>Maltschvirus</taxon>
        <taxon>Maltschvirus maltsch</taxon>
    </lineage>
</organism>
<evidence type="ECO:0000313" key="1">
    <source>
        <dbReference type="EMBL" id="CAB4132989.1"/>
    </source>
</evidence>